<dbReference type="EMBL" id="JAVHNQ010000004">
    <property type="protein sequence ID" value="KAK6350051.1"/>
    <property type="molecule type" value="Genomic_DNA"/>
</dbReference>
<dbReference type="PANTHER" id="PTHR10746:SF6">
    <property type="entry name" value="LARGE RIBOSOMAL SUBUNIT PROTEIN UL4M"/>
    <property type="match status" value="1"/>
</dbReference>
<dbReference type="InterPro" id="IPR023574">
    <property type="entry name" value="Ribosomal_uL4_dom_sf"/>
</dbReference>
<feature type="compositionally biased region" description="Low complexity" evidence="5">
    <location>
        <begin position="408"/>
        <end position="442"/>
    </location>
</feature>
<protein>
    <recommendedName>
        <fullName evidence="4">Large ribosomal subunit protein uL4m</fullName>
    </recommendedName>
</protein>
<keyword evidence="3" id="KW-0687">Ribonucleoprotein</keyword>
<dbReference type="GO" id="GO:1990904">
    <property type="term" value="C:ribonucleoprotein complex"/>
    <property type="evidence" value="ECO:0007669"/>
    <property type="project" value="UniProtKB-KW"/>
</dbReference>
<feature type="region of interest" description="Disordered" evidence="5">
    <location>
        <begin position="186"/>
        <end position="225"/>
    </location>
</feature>
<keyword evidence="7" id="KW-1185">Reference proteome</keyword>
<keyword evidence="2 6" id="KW-0689">Ribosomal protein</keyword>
<dbReference type="PANTHER" id="PTHR10746">
    <property type="entry name" value="50S RIBOSOMAL PROTEIN L4"/>
    <property type="match status" value="1"/>
</dbReference>
<evidence type="ECO:0000313" key="6">
    <source>
        <dbReference type="EMBL" id="KAK6350051.1"/>
    </source>
</evidence>
<feature type="compositionally biased region" description="Low complexity" evidence="5">
    <location>
        <begin position="449"/>
        <end position="472"/>
    </location>
</feature>
<dbReference type="InterPro" id="IPR002136">
    <property type="entry name" value="Ribosomal_uL4"/>
</dbReference>
<reference evidence="6 7" key="1">
    <citation type="submission" date="2019-10" db="EMBL/GenBank/DDBJ databases">
        <authorList>
            <person name="Palmer J.M."/>
        </authorList>
    </citation>
    <scope>NUCLEOTIDE SEQUENCE [LARGE SCALE GENOMIC DNA]</scope>
    <source>
        <strain evidence="6 7">TWF696</strain>
    </source>
</reference>
<evidence type="ECO:0000256" key="1">
    <source>
        <dbReference type="ARBA" id="ARBA00010528"/>
    </source>
</evidence>
<name>A0AAV9UYL5_9PEZI</name>
<evidence type="ECO:0000256" key="5">
    <source>
        <dbReference type="SAM" id="MobiDB-lite"/>
    </source>
</evidence>
<dbReference type="NCBIfam" id="TIGR03953">
    <property type="entry name" value="rplD_bact"/>
    <property type="match status" value="1"/>
</dbReference>
<dbReference type="Proteomes" id="UP001375240">
    <property type="component" value="Unassembled WGS sequence"/>
</dbReference>
<dbReference type="InterPro" id="IPR013005">
    <property type="entry name" value="Ribosomal_uL4-like"/>
</dbReference>
<dbReference type="Pfam" id="PF00573">
    <property type="entry name" value="Ribosomal_L4"/>
    <property type="match status" value="1"/>
</dbReference>
<comment type="caution">
    <text evidence="6">The sequence shown here is derived from an EMBL/GenBank/DDBJ whole genome shotgun (WGS) entry which is preliminary data.</text>
</comment>
<evidence type="ECO:0000256" key="2">
    <source>
        <dbReference type="ARBA" id="ARBA00022980"/>
    </source>
</evidence>
<dbReference type="GO" id="GO:0003735">
    <property type="term" value="F:structural constituent of ribosome"/>
    <property type="evidence" value="ECO:0007669"/>
    <property type="project" value="InterPro"/>
</dbReference>
<sequence length="472" mass="51990">MRRVDTDKILARQTFVDKPHLQRHLRYETTTEEPPTAEETHWTGTMASCSSSSTRLLCRSGASWRRPWGRPDSCSIPNSIGRLVTRRSMATEASLPSESANDADACIKVFESQPAPPMTRQELLLTPPPVIATLYKFPTLEPIQFYKYDAKFLHLPLRSDILHRAIVYEGNAHRLGRAKTKWRGEIRASGRKLRPQKGTGRARLGNASSPMLRGGAKAHGPKPRDFSTDLPRKVYDLAFRTALSYRYRKGELIIIGEAMQPQHSKTRYMRQVMIANRWGAGNGKTLFITITRRNNLWCALNMLEHHGRVMRVQDVDVKDLLEAGRVVIEQHALHYLGEKHGALPPRKTPSERRAERRAAKLAERAAQEQQAEAVEAVAADASAVETVVEEVAEQAVDAESTEMVQEISAEAAAETTVEATTEASAGEASSESPTEPSTAATSQEAGAQSAPESTSSTSAPPSSDSNKTTSSS</sequence>
<dbReference type="GO" id="GO:0005840">
    <property type="term" value="C:ribosome"/>
    <property type="evidence" value="ECO:0007669"/>
    <property type="project" value="UniProtKB-KW"/>
</dbReference>
<comment type="similarity">
    <text evidence="1">Belongs to the universal ribosomal protein uL4 family.</text>
</comment>
<dbReference type="SUPFAM" id="SSF52166">
    <property type="entry name" value="Ribosomal protein L4"/>
    <property type="match status" value="1"/>
</dbReference>
<accession>A0AAV9UYL5</accession>
<proteinExistence type="inferred from homology"/>
<evidence type="ECO:0000256" key="3">
    <source>
        <dbReference type="ARBA" id="ARBA00023274"/>
    </source>
</evidence>
<feature type="region of interest" description="Disordered" evidence="5">
    <location>
        <begin position="396"/>
        <end position="472"/>
    </location>
</feature>
<evidence type="ECO:0000313" key="7">
    <source>
        <dbReference type="Proteomes" id="UP001375240"/>
    </source>
</evidence>
<dbReference type="AlphaFoldDB" id="A0AAV9UYL5"/>
<gene>
    <name evidence="6" type="primary">YML6</name>
    <name evidence="6" type="ORF">TWF696_006300</name>
</gene>
<dbReference type="GO" id="GO:0006412">
    <property type="term" value="P:translation"/>
    <property type="evidence" value="ECO:0007669"/>
    <property type="project" value="InterPro"/>
</dbReference>
<dbReference type="Gene3D" id="3.40.1370.10">
    <property type="match status" value="1"/>
</dbReference>
<evidence type="ECO:0000256" key="4">
    <source>
        <dbReference type="ARBA" id="ARBA00040565"/>
    </source>
</evidence>
<organism evidence="6 7">
    <name type="scientific">Orbilia brochopaga</name>
    <dbReference type="NCBI Taxonomy" id="3140254"/>
    <lineage>
        <taxon>Eukaryota</taxon>
        <taxon>Fungi</taxon>
        <taxon>Dikarya</taxon>
        <taxon>Ascomycota</taxon>
        <taxon>Pezizomycotina</taxon>
        <taxon>Orbiliomycetes</taxon>
        <taxon>Orbiliales</taxon>
        <taxon>Orbiliaceae</taxon>
        <taxon>Orbilia</taxon>
    </lineage>
</organism>